<evidence type="ECO:0000256" key="1">
    <source>
        <dbReference type="ARBA" id="ARBA00006601"/>
    </source>
</evidence>
<dbReference type="Pfam" id="PF03721">
    <property type="entry name" value="UDPG_MGDP_dh_N"/>
    <property type="match status" value="1"/>
</dbReference>
<evidence type="ECO:0000256" key="3">
    <source>
        <dbReference type="ARBA" id="ARBA00023027"/>
    </source>
</evidence>
<feature type="domain" description="UDP-glucose/GDP-mannose dehydrogenase C-terminal" evidence="6">
    <location>
        <begin position="351"/>
        <end position="453"/>
    </location>
</feature>
<comment type="caution">
    <text evidence="7">The sequence shown here is derived from an EMBL/GenBank/DDBJ whole genome shotgun (WGS) entry which is preliminary data.</text>
</comment>
<dbReference type="PIRSF" id="PIRSF000124">
    <property type="entry name" value="UDPglc_GDPman_dh"/>
    <property type="match status" value="1"/>
</dbReference>
<dbReference type="Pfam" id="PF03720">
    <property type="entry name" value="UDPG_MGDP_dh_C"/>
    <property type="match status" value="1"/>
</dbReference>
<dbReference type="PANTHER" id="PTHR43491:SF2">
    <property type="entry name" value="UDP-N-ACETYL-D-MANNOSAMINE DEHYDROGENASE"/>
    <property type="match status" value="1"/>
</dbReference>
<sequence length="471" mass="49592">MNPGHRCPDPSSAGPVVRGLAGDSAGPNPPWRVVVAGAGYVGTCLGVALAERGAEVVAVDSDPDTVEDLRAGRCRLPEPGLAPMVRRLAATGRLTASTSFDPVQVADVVLVAVGTPIDPKGVLVADQLVAACQQIAPRLRPRHLVILKSTVAPGTTRTLVAPLLERGGLVHERDFGLAVCPERLAEGVALTQVRTLPVVVGGCGPHSASAAERFWRDALGVDVRRVPTAEAAEVVKLATNWWIDVNVAIANELARYCAVLDVDVLDVIDAANTLPKGTSRVNLLVPGVGVGGSCLTKDPWMAWRDGRDRGVRLRTVETARAVNDDMPGHVASVIVDELLGLGRGPTDSPIAVLGAAFKSDTGDVRNTPVRDVVVALRENGFPVRVFDPLADPAALLDRFGIPPAASLDEAVRGAGCLAFLAGHREFQRLDFAALAELVDVPCLVFDGLLHLPPARVRELHQLGFAYRGIGR</sequence>
<dbReference type="GO" id="GO:0000271">
    <property type="term" value="P:polysaccharide biosynthetic process"/>
    <property type="evidence" value="ECO:0007669"/>
    <property type="project" value="InterPro"/>
</dbReference>
<dbReference type="InterPro" id="IPR014027">
    <property type="entry name" value="UDP-Glc/GDP-Man_DH_C"/>
</dbReference>
<dbReference type="GO" id="GO:0016628">
    <property type="term" value="F:oxidoreductase activity, acting on the CH-CH group of donors, NAD or NADP as acceptor"/>
    <property type="evidence" value="ECO:0007669"/>
    <property type="project" value="InterPro"/>
</dbReference>
<comment type="similarity">
    <text evidence="1 4">Belongs to the UDP-glucose/GDP-mannose dehydrogenase family.</text>
</comment>
<dbReference type="InterPro" id="IPR036291">
    <property type="entry name" value="NAD(P)-bd_dom_sf"/>
</dbReference>
<reference evidence="7 8" key="1">
    <citation type="submission" date="2019-06" db="EMBL/GenBank/DDBJ databases">
        <title>Sequencing the genomes of 1000 actinobacteria strains.</title>
        <authorList>
            <person name="Klenk H.-P."/>
        </authorList>
    </citation>
    <scope>NUCLEOTIDE SEQUENCE [LARGE SCALE GENOMIC DNA]</scope>
    <source>
        <strain evidence="7 8">DSM 44819</strain>
    </source>
</reference>
<dbReference type="SUPFAM" id="SSF52413">
    <property type="entry name" value="UDP-glucose/GDP-mannose dehydrogenase C-terminal domain"/>
    <property type="match status" value="1"/>
</dbReference>
<dbReference type="PANTHER" id="PTHR43491">
    <property type="entry name" value="UDP-N-ACETYL-D-MANNOSAMINE DEHYDROGENASE"/>
    <property type="match status" value="1"/>
</dbReference>
<feature type="region of interest" description="Disordered" evidence="5">
    <location>
        <begin position="1"/>
        <end position="23"/>
    </location>
</feature>
<dbReference type="InterPro" id="IPR017476">
    <property type="entry name" value="UDP-Glc/GDP-Man"/>
</dbReference>
<evidence type="ECO:0000259" key="6">
    <source>
        <dbReference type="SMART" id="SM00984"/>
    </source>
</evidence>
<dbReference type="Gene3D" id="3.40.50.720">
    <property type="entry name" value="NAD(P)-binding Rossmann-like Domain"/>
    <property type="match status" value="2"/>
</dbReference>
<keyword evidence="3" id="KW-0520">NAD</keyword>
<dbReference type="GO" id="GO:0016616">
    <property type="term" value="F:oxidoreductase activity, acting on the CH-OH group of donors, NAD or NADP as acceptor"/>
    <property type="evidence" value="ECO:0007669"/>
    <property type="project" value="InterPro"/>
</dbReference>
<evidence type="ECO:0000256" key="5">
    <source>
        <dbReference type="SAM" id="MobiDB-lite"/>
    </source>
</evidence>
<dbReference type="EMBL" id="VFOL01000001">
    <property type="protein sequence ID" value="TQL38950.1"/>
    <property type="molecule type" value="Genomic_DNA"/>
</dbReference>
<dbReference type="InterPro" id="IPR008927">
    <property type="entry name" value="6-PGluconate_DH-like_C_sf"/>
</dbReference>
<organism evidence="7 8">
    <name type="scientific">Salinispora arenicola</name>
    <dbReference type="NCBI Taxonomy" id="168697"/>
    <lineage>
        <taxon>Bacteria</taxon>
        <taxon>Bacillati</taxon>
        <taxon>Actinomycetota</taxon>
        <taxon>Actinomycetes</taxon>
        <taxon>Micromonosporales</taxon>
        <taxon>Micromonosporaceae</taxon>
        <taxon>Salinispora</taxon>
    </lineage>
</organism>
<dbReference type="Pfam" id="PF00984">
    <property type="entry name" value="UDPG_MGDP_dh"/>
    <property type="match status" value="1"/>
</dbReference>
<evidence type="ECO:0000256" key="4">
    <source>
        <dbReference type="PIRNR" id="PIRNR000124"/>
    </source>
</evidence>
<dbReference type="PIRSF" id="PIRSF500136">
    <property type="entry name" value="UDP_ManNAc_DH"/>
    <property type="match status" value="1"/>
</dbReference>
<proteinExistence type="inferred from homology"/>
<evidence type="ECO:0000313" key="7">
    <source>
        <dbReference type="EMBL" id="TQL38950.1"/>
    </source>
</evidence>
<dbReference type="SUPFAM" id="SSF51735">
    <property type="entry name" value="NAD(P)-binding Rossmann-fold domains"/>
    <property type="match status" value="1"/>
</dbReference>
<dbReference type="InterPro" id="IPR036220">
    <property type="entry name" value="UDP-Glc/GDP-Man_DH_C_sf"/>
</dbReference>
<dbReference type="Proteomes" id="UP000315983">
    <property type="component" value="Unassembled WGS sequence"/>
</dbReference>
<keyword evidence="2" id="KW-0560">Oxidoreductase</keyword>
<gene>
    <name evidence="7" type="ORF">FB564_4168</name>
</gene>
<evidence type="ECO:0000256" key="2">
    <source>
        <dbReference type="ARBA" id="ARBA00023002"/>
    </source>
</evidence>
<dbReference type="InterPro" id="IPR001732">
    <property type="entry name" value="UDP-Glc/GDP-Man_DH_N"/>
</dbReference>
<protein>
    <submittedName>
        <fullName evidence="7">UDP-N-acetyl-D-mannosaminuronic acid dehydrogenase</fullName>
    </submittedName>
</protein>
<dbReference type="SMART" id="SM00984">
    <property type="entry name" value="UDPG_MGDP_dh_C"/>
    <property type="match status" value="1"/>
</dbReference>
<dbReference type="GO" id="GO:0051287">
    <property type="term" value="F:NAD binding"/>
    <property type="evidence" value="ECO:0007669"/>
    <property type="project" value="InterPro"/>
</dbReference>
<dbReference type="AlphaFoldDB" id="A0A542XSX9"/>
<accession>A0A542XSX9</accession>
<name>A0A542XSX9_SALAC</name>
<dbReference type="NCBIfam" id="TIGR03026">
    <property type="entry name" value="NDP-sugDHase"/>
    <property type="match status" value="1"/>
</dbReference>
<dbReference type="InterPro" id="IPR014026">
    <property type="entry name" value="UDP-Glc/GDP-Man_DH_dimer"/>
</dbReference>
<dbReference type="InterPro" id="IPR028359">
    <property type="entry name" value="UDP_ManNAc/GlcNAc_DH"/>
</dbReference>
<dbReference type="SUPFAM" id="SSF48179">
    <property type="entry name" value="6-phosphogluconate dehydrogenase C-terminal domain-like"/>
    <property type="match status" value="1"/>
</dbReference>
<evidence type="ECO:0000313" key="8">
    <source>
        <dbReference type="Proteomes" id="UP000315983"/>
    </source>
</evidence>